<name>F6ZSH5_CIOIN</name>
<evidence type="ECO:0000313" key="3">
    <source>
        <dbReference type="Proteomes" id="UP000008144"/>
    </source>
</evidence>
<reference evidence="2" key="4">
    <citation type="submission" date="2025-09" db="UniProtKB">
        <authorList>
            <consortium name="Ensembl"/>
        </authorList>
    </citation>
    <scope>IDENTIFICATION</scope>
</reference>
<evidence type="ECO:0000313" key="2">
    <source>
        <dbReference type="Ensembl" id="ENSCINP00000011105.3"/>
    </source>
</evidence>
<reference evidence="2" key="2">
    <citation type="journal article" date="2008" name="Genome Biol.">
        <title>Improved genome assembly and evidence-based global gene model set for the chordate Ciona intestinalis: new insight into intron and operon populations.</title>
        <authorList>
            <person name="Satou Y."/>
            <person name="Mineta K."/>
            <person name="Ogasawara M."/>
            <person name="Sasakura Y."/>
            <person name="Shoguchi E."/>
            <person name="Ueno K."/>
            <person name="Yamada L."/>
            <person name="Matsumoto J."/>
            <person name="Wasserscheid J."/>
            <person name="Dewar K."/>
            <person name="Wiley G.B."/>
            <person name="Macmil S.L."/>
            <person name="Roe B.A."/>
            <person name="Zeller R.W."/>
            <person name="Hastings K.E."/>
            <person name="Lemaire P."/>
            <person name="Lindquist E."/>
            <person name="Endo T."/>
            <person name="Hotta K."/>
            <person name="Inaba K."/>
        </authorList>
    </citation>
    <scope>NUCLEOTIDE SEQUENCE [LARGE SCALE GENOMIC DNA]</scope>
    <source>
        <strain evidence="2">wild type</strain>
    </source>
</reference>
<proteinExistence type="predicted"/>
<feature type="compositionally biased region" description="Polar residues" evidence="1">
    <location>
        <begin position="241"/>
        <end position="252"/>
    </location>
</feature>
<accession>F6ZSH5</accession>
<dbReference type="HOGENOM" id="CLU_622481_0_0_1"/>
<reference evidence="3" key="1">
    <citation type="journal article" date="2002" name="Science">
        <title>The draft genome of Ciona intestinalis: insights into chordate and vertebrate origins.</title>
        <authorList>
            <person name="Dehal P."/>
            <person name="Satou Y."/>
            <person name="Campbell R.K."/>
            <person name="Chapman J."/>
            <person name="Degnan B."/>
            <person name="De Tomaso A."/>
            <person name="Davidson B."/>
            <person name="Di Gregorio A."/>
            <person name="Gelpke M."/>
            <person name="Goodstein D.M."/>
            <person name="Harafuji N."/>
            <person name="Hastings K.E."/>
            <person name="Ho I."/>
            <person name="Hotta K."/>
            <person name="Huang W."/>
            <person name="Kawashima T."/>
            <person name="Lemaire P."/>
            <person name="Martinez D."/>
            <person name="Meinertzhagen I.A."/>
            <person name="Necula S."/>
            <person name="Nonaka M."/>
            <person name="Putnam N."/>
            <person name="Rash S."/>
            <person name="Saiga H."/>
            <person name="Satake M."/>
            <person name="Terry A."/>
            <person name="Yamada L."/>
            <person name="Wang H.G."/>
            <person name="Awazu S."/>
            <person name="Azumi K."/>
            <person name="Boore J."/>
            <person name="Branno M."/>
            <person name="Chin-Bow S."/>
            <person name="DeSantis R."/>
            <person name="Doyle S."/>
            <person name="Francino P."/>
            <person name="Keys D.N."/>
            <person name="Haga S."/>
            <person name="Hayashi H."/>
            <person name="Hino K."/>
            <person name="Imai K.S."/>
            <person name="Inaba K."/>
            <person name="Kano S."/>
            <person name="Kobayashi K."/>
            <person name="Kobayashi M."/>
            <person name="Lee B.I."/>
            <person name="Makabe K.W."/>
            <person name="Manohar C."/>
            <person name="Matassi G."/>
            <person name="Medina M."/>
            <person name="Mochizuki Y."/>
            <person name="Mount S."/>
            <person name="Morishita T."/>
            <person name="Miura S."/>
            <person name="Nakayama A."/>
            <person name="Nishizaka S."/>
            <person name="Nomoto H."/>
            <person name="Ohta F."/>
            <person name="Oishi K."/>
            <person name="Rigoutsos I."/>
            <person name="Sano M."/>
            <person name="Sasaki A."/>
            <person name="Sasakura Y."/>
            <person name="Shoguchi E."/>
            <person name="Shin-i T."/>
            <person name="Spagnuolo A."/>
            <person name="Stainier D."/>
            <person name="Suzuki M.M."/>
            <person name="Tassy O."/>
            <person name="Takatori N."/>
            <person name="Tokuoka M."/>
            <person name="Yagi K."/>
            <person name="Yoshizaki F."/>
            <person name="Wada S."/>
            <person name="Zhang C."/>
            <person name="Hyatt P.D."/>
            <person name="Larimer F."/>
            <person name="Detter C."/>
            <person name="Doggett N."/>
            <person name="Glavina T."/>
            <person name="Hawkins T."/>
            <person name="Richardson P."/>
            <person name="Lucas S."/>
            <person name="Kohara Y."/>
            <person name="Levine M."/>
            <person name="Satoh N."/>
            <person name="Rokhsar D.S."/>
        </authorList>
    </citation>
    <scope>NUCLEOTIDE SEQUENCE [LARGE SCALE GENOMIC DNA]</scope>
</reference>
<feature type="compositionally biased region" description="Polar residues" evidence="1">
    <location>
        <begin position="203"/>
        <end position="212"/>
    </location>
</feature>
<dbReference type="Ensembl" id="ENSCINT00000011105.3">
    <property type="protein sequence ID" value="ENSCINP00000011105.3"/>
    <property type="gene ID" value="ENSCING00000005402.3"/>
</dbReference>
<sequence length="440" mass="48004">MLHNHCVSHSNMPSSCISIPVPNGLNPPLIGDFPNPPSHGPQCTNMGLNMRPQGNSPENRQYQYNGGGPHFDGVSNGGVSQYPYHLQGVKTDMTHSGIIAQKRNEHFLKQRRLQQQLQCAGTNSGAQNSYNNFFGNSHRVMLSPRGQQMSTPQYQPHVNTYRPQTQIHETLYRHQLPVPSLQAPMTTSPPVTNSYNGVVGMPMTSQAVTSPVPTAKTTPKRARTRKPRRSSKSKAAEAKPITSSGDTIFWNDVTQNQTPPLYRAPAATAMTSQPKVFQMTFRDKHQRPQATYNDSFATSAEGASWSIHPPSPGLKSVANSSVTSQNNTQNLNLNVLLRQFSSKSEGRDMNNNALPPSLATPTGFNEPAPFTSPDTHCDLIKNSNLNNNTKPCRFVASVTATTISSPAYDVTSAAETPVTSSEGARQKVSLLETLLLSKDD</sequence>
<reference evidence="2" key="3">
    <citation type="submission" date="2025-08" db="UniProtKB">
        <authorList>
            <consortium name="Ensembl"/>
        </authorList>
    </citation>
    <scope>IDENTIFICATION</scope>
</reference>
<feature type="compositionally biased region" description="Basic residues" evidence="1">
    <location>
        <begin position="218"/>
        <end position="232"/>
    </location>
</feature>
<dbReference type="Proteomes" id="UP000008144">
    <property type="component" value="Chromosome 14"/>
</dbReference>
<protein>
    <submittedName>
        <fullName evidence="2">Uncharacterized protein</fullName>
    </submittedName>
</protein>
<feature type="region of interest" description="Disordered" evidence="1">
    <location>
        <begin position="303"/>
        <end position="325"/>
    </location>
</feature>
<feature type="region of interest" description="Disordered" evidence="1">
    <location>
        <begin position="203"/>
        <end position="252"/>
    </location>
</feature>
<dbReference type="AlphaFoldDB" id="F6ZSH5"/>
<evidence type="ECO:0000256" key="1">
    <source>
        <dbReference type="SAM" id="MobiDB-lite"/>
    </source>
</evidence>
<dbReference type="InParanoid" id="F6ZSH5"/>
<keyword evidence="3" id="KW-1185">Reference proteome</keyword>
<organism evidence="2 3">
    <name type="scientific">Ciona intestinalis</name>
    <name type="common">Transparent sea squirt</name>
    <name type="synonym">Ascidia intestinalis</name>
    <dbReference type="NCBI Taxonomy" id="7719"/>
    <lineage>
        <taxon>Eukaryota</taxon>
        <taxon>Metazoa</taxon>
        <taxon>Chordata</taxon>
        <taxon>Tunicata</taxon>
        <taxon>Ascidiacea</taxon>
        <taxon>Phlebobranchia</taxon>
        <taxon>Cionidae</taxon>
        <taxon>Ciona</taxon>
    </lineage>
</organism>
<dbReference type="EMBL" id="EAAA01001225">
    <property type="status" value="NOT_ANNOTATED_CDS"/>
    <property type="molecule type" value="Genomic_DNA"/>
</dbReference>